<dbReference type="HOGENOM" id="CLU_087539_2_1_0"/>
<keyword evidence="1 2" id="KW-0238">DNA-binding</keyword>
<dbReference type="InterPro" id="IPR001647">
    <property type="entry name" value="HTH_TetR"/>
</dbReference>
<dbReference type="PROSITE" id="PS50977">
    <property type="entry name" value="HTH_TETR_2"/>
    <property type="match status" value="1"/>
</dbReference>
<dbReference type="Gene3D" id="1.10.357.10">
    <property type="entry name" value="Tetracycline Repressor, domain 2"/>
    <property type="match status" value="1"/>
</dbReference>
<dbReference type="InterPro" id="IPR050624">
    <property type="entry name" value="HTH-type_Tx_Regulator"/>
</dbReference>
<dbReference type="GO" id="GO:0003677">
    <property type="term" value="F:DNA binding"/>
    <property type="evidence" value="ECO:0007669"/>
    <property type="project" value="UniProtKB-UniRule"/>
</dbReference>
<evidence type="ECO:0000313" key="4">
    <source>
        <dbReference type="EMBL" id="ACZ00698.1"/>
    </source>
</evidence>
<protein>
    <submittedName>
        <fullName evidence="4">Transcriptional regulator, TetR family</fullName>
    </submittedName>
</protein>
<dbReference type="OrthoDB" id="9810250at2"/>
<dbReference type="Proteomes" id="UP000002072">
    <property type="component" value="Chromosome"/>
</dbReference>
<proteinExistence type="predicted"/>
<dbReference type="STRING" id="519441.Smon_0212"/>
<feature type="DNA-binding region" description="H-T-H motif" evidence="2">
    <location>
        <begin position="28"/>
        <end position="47"/>
    </location>
</feature>
<dbReference type="GeneID" id="29673447"/>
<evidence type="ECO:0000313" key="5">
    <source>
        <dbReference type="Proteomes" id="UP000002072"/>
    </source>
</evidence>
<sequence>MRRKIKAKDLIRNAFAKTLKVKPYYRITVKELTEETGVTRQIFYYYFKNMTELLKYYFEVEIQEILKVKRKFNNFEEAYILFFKSIAERKDVLININQCESCGLLRESFEVMSKRLFELLFTDTLVNNNVKEKDKDFLLNYYKVAFASVAYEWLNNGMKEEIKYLVKNLSILIDQSLMPTLKRFEDR</sequence>
<evidence type="ECO:0000256" key="2">
    <source>
        <dbReference type="PROSITE-ProRule" id="PRU00335"/>
    </source>
</evidence>
<reference evidence="4 5" key="1">
    <citation type="journal article" date="2009" name="Stand. Genomic Sci.">
        <title>Complete genome sequence of Streptobacillus moniliformis type strain (9901T).</title>
        <authorList>
            <person name="Nolan M."/>
            <person name="Gronow S."/>
            <person name="Lapidus A."/>
            <person name="Ivanova N."/>
            <person name="Copeland A."/>
            <person name="Lucas S."/>
            <person name="Del Rio T.G."/>
            <person name="Chen F."/>
            <person name="Tice H."/>
            <person name="Pitluck S."/>
            <person name="Cheng J.F."/>
            <person name="Sims D."/>
            <person name="Meincke L."/>
            <person name="Bruce D."/>
            <person name="Goodwin L."/>
            <person name="Brettin T."/>
            <person name="Han C."/>
            <person name="Detter J.C."/>
            <person name="Ovchinikova G."/>
            <person name="Pati A."/>
            <person name="Mavromatis K."/>
            <person name="Mikhailova N."/>
            <person name="Chen A."/>
            <person name="Palaniappan K."/>
            <person name="Land M."/>
            <person name="Hauser L."/>
            <person name="Chang Y.J."/>
            <person name="Jeffries C.D."/>
            <person name="Rohde M."/>
            <person name="Sproer C."/>
            <person name="Goker M."/>
            <person name="Bristow J."/>
            <person name="Eisen J.A."/>
            <person name="Markowitz V."/>
            <person name="Hugenholtz P."/>
            <person name="Kyrpides N.C."/>
            <person name="Klenk H.P."/>
            <person name="Chain P."/>
        </authorList>
    </citation>
    <scope>NUCLEOTIDE SEQUENCE [LARGE SCALE GENOMIC DNA]</scope>
    <source>
        <strain evidence="5">ATCC 14647 / DSM 12112 / NCTC 10651 / 9901</strain>
    </source>
</reference>
<dbReference type="eggNOG" id="COG1309">
    <property type="taxonomic scope" value="Bacteria"/>
</dbReference>
<name>D1AWM2_STRM9</name>
<evidence type="ECO:0000256" key="1">
    <source>
        <dbReference type="ARBA" id="ARBA00023125"/>
    </source>
</evidence>
<organism evidence="4 5">
    <name type="scientific">Streptobacillus moniliformis (strain ATCC 14647 / DSM 12112 / NCTC 10651 / 9901)</name>
    <dbReference type="NCBI Taxonomy" id="519441"/>
    <lineage>
        <taxon>Bacteria</taxon>
        <taxon>Fusobacteriati</taxon>
        <taxon>Fusobacteriota</taxon>
        <taxon>Fusobacteriia</taxon>
        <taxon>Fusobacteriales</taxon>
        <taxon>Leptotrichiaceae</taxon>
        <taxon>Streptobacillus</taxon>
    </lineage>
</organism>
<dbReference type="RefSeq" id="WP_012858256.1">
    <property type="nucleotide sequence ID" value="NC_013515.1"/>
</dbReference>
<dbReference type="PANTHER" id="PTHR43479:SF11">
    <property type="entry name" value="ACREF_ENVCD OPERON REPRESSOR-RELATED"/>
    <property type="match status" value="1"/>
</dbReference>
<gene>
    <name evidence="4" type="ordered locus">Smon_0212</name>
</gene>
<keyword evidence="5" id="KW-1185">Reference proteome</keyword>
<evidence type="ECO:0000259" key="3">
    <source>
        <dbReference type="PROSITE" id="PS50977"/>
    </source>
</evidence>
<feature type="domain" description="HTH tetR-type" evidence="3">
    <location>
        <begin position="5"/>
        <end position="65"/>
    </location>
</feature>
<dbReference type="InterPro" id="IPR039532">
    <property type="entry name" value="TetR_C_Firmicutes"/>
</dbReference>
<dbReference type="AlphaFoldDB" id="D1AWM2"/>
<dbReference type="InterPro" id="IPR009057">
    <property type="entry name" value="Homeodomain-like_sf"/>
</dbReference>
<dbReference type="EMBL" id="CP001779">
    <property type="protein sequence ID" value="ACZ00698.1"/>
    <property type="molecule type" value="Genomic_DNA"/>
</dbReference>
<dbReference type="Pfam" id="PF00440">
    <property type="entry name" value="TetR_N"/>
    <property type="match status" value="1"/>
</dbReference>
<dbReference type="PANTHER" id="PTHR43479">
    <property type="entry name" value="ACREF/ENVCD OPERON REPRESSOR-RELATED"/>
    <property type="match status" value="1"/>
</dbReference>
<dbReference type="SUPFAM" id="SSF46689">
    <property type="entry name" value="Homeodomain-like"/>
    <property type="match status" value="1"/>
</dbReference>
<accession>D1AWM2</accession>
<dbReference type="Pfam" id="PF14278">
    <property type="entry name" value="TetR_C_8"/>
    <property type="match status" value="1"/>
</dbReference>
<dbReference type="KEGG" id="smf:Smon_0212"/>